<sequence>MSGDHHPSELSEGEVRSRAIESILREKGVLHGAAIDEIIDIYTNDIGPLNGAKAIARAWCDPEFKDRLMADATAAVRELGIGGFESEHLVAVENTDTLHHVIVCTLCSCYPWAVLGLPPRWYKDAPYRARVVREPRAVLGEFGTELPADVEIRVMDSNAEVRYFILPKRPKGSEGMSEEQLAGLVTRDSMVGVTVLPDLEPSATAR</sequence>
<gene>
    <name evidence="7" type="primary">nthA_1</name>
    <name evidence="7" type="ORF">GCM10023350_00320</name>
</gene>
<organism evidence="7 8">
    <name type="scientific">Nocardioides endophyticus</name>
    <dbReference type="NCBI Taxonomy" id="1353775"/>
    <lineage>
        <taxon>Bacteria</taxon>
        <taxon>Bacillati</taxon>
        <taxon>Actinomycetota</taxon>
        <taxon>Actinomycetes</taxon>
        <taxon>Propionibacteriales</taxon>
        <taxon>Nocardioidaceae</taxon>
        <taxon>Nocardioides</taxon>
    </lineage>
</organism>
<dbReference type="Pfam" id="PF02979">
    <property type="entry name" value="NHase_alpha"/>
    <property type="match status" value="1"/>
</dbReference>
<dbReference type="EMBL" id="BAABKN010000001">
    <property type="protein sequence ID" value="GAA4722219.1"/>
    <property type="molecule type" value="Genomic_DNA"/>
</dbReference>
<evidence type="ECO:0000313" key="8">
    <source>
        <dbReference type="Proteomes" id="UP001499882"/>
    </source>
</evidence>
<keyword evidence="3" id="KW-0479">Metal-binding</keyword>
<evidence type="ECO:0000256" key="4">
    <source>
        <dbReference type="ARBA" id="ARBA00023239"/>
    </source>
</evidence>
<keyword evidence="4" id="KW-0456">Lyase</keyword>
<accession>A0ABP8Y8N3</accession>
<dbReference type="InterPro" id="IPR023900">
    <property type="entry name" value="CN_Hdrtase_asu/SCN_Hdrlase_gsu"/>
</dbReference>
<evidence type="ECO:0000256" key="1">
    <source>
        <dbReference type="ARBA" id="ARBA00009363"/>
    </source>
</evidence>
<reference evidence="8" key="1">
    <citation type="journal article" date="2019" name="Int. J. Syst. Evol. Microbiol.">
        <title>The Global Catalogue of Microorganisms (GCM) 10K type strain sequencing project: providing services to taxonomists for standard genome sequencing and annotation.</title>
        <authorList>
            <consortium name="The Broad Institute Genomics Platform"/>
            <consortium name="The Broad Institute Genome Sequencing Center for Infectious Disease"/>
            <person name="Wu L."/>
            <person name="Ma J."/>
        </authorList>
    </citation>
    <scope>NUCLEOTIDE SEQUENCE [LARGE SCALE GENOMIC DNA]</scope>
    <source>
        <strain evidence="8">JCM 18532</strain>
    </source>
</reference>
<dbReference type="InterPro" id="IPR036648">
    <property type="entry name" value="CN_Hdrase_a/SCN_Hdrase_g_sf"/>
</dbReference>
<evidence type="ECO:0000259" key="6">
    <source>
        <dbReference type="Pfam" id="PF02979"/>
    </source>
</evidence>
<proteinExistence type="inferred from homology"/>
<comment type="catalytic activity">
    <reaction evidence="5">
        <text>an aliphatic primary amide = an aliphatic nitrile + H2O</text>
        <dbReference type="Rhea" id="RHEA:12673"/>
        <dbReference type="ChEBI" id="CHEBI:15377"/>
        <dbReference type="ChEBI" id="CHEBI:65285"/>
        <dbReference type="ChEBI" id="CHEBI:80291"/>
        <dbReference type="EC" id="4.2.1.84"/>
    </reaction>
</comment>
<dbReference type="Proteomes" id="UP001499882">
    <property type="component" value="Unassembled WGS sequence"/>
</dbReference>
<dbReference type="RefSeq" id="WP_345524464.1">
    <property type="nucleotide sequence ID" value="NZ_BAABKN010000001.1"/>
</dbReference>
<dbReference type="NCBIfam" id="TIGR01323">
    <property type="entry name" value="nitrile_alph"/>
    <property type="match status" value="1"/>
</dbReference>
<dbReference type="InterPro" id="IPR004232">
    <property type="entry name" value="CN_Hdrtase_a/SCN_Hdrlase_g"/>
</dbReference>
<evidence type="ECO:0000256" key="3">
    <source>
        <dbReference type="ARBA" id="ARBA00022723"/>
    </source>
</evidence>
<dbReference type="InterPro" id="IPR018141">
    <property type="entry name" value="Nitrile_hydratase_asu"/>
</dbReference>
<dbReference type="SUPFAM" id="SSF56209">
    <property type="entry name" value="Nitrile hydratase alpha chain"/>
    <property type="match status" value="1"/>
</dbReference>
<dbReference type="Gene3D" id="3.90.330.10">
    <property type="entry name" value="Nitrile hydratase alpha /Thiocyanate hydrolase gamma"/>
    <property type="match status" value="1"/>
</dbReference>
<dbReference type="PIRSF" id="PIRSF001426">
    <property type="entry name" value="NHase_alpha"/>
    <property type="match status" value="1"/>
</dbReference>
<name>A0ABP8Y8N3_9ACTN</name>
<comment type="similarity">
    <text evidence="1">Belongs to the nitrile hydratase subunit alpha family.</text>
</comment>
<evidence type="ECO:0000256" key="5">
    <source>
        <dbReference type="ARBA" id="ARBA00044877"/>
    </source>
</evidence>
<protein>
    <recommendedName>
        <fullName evidence="2">nitrile hydratase</fullName>
        <ecNumber evidence="2">4.2.1.84</ecNumber>
    </recommendedName>
</protein>
<keyword evidence="8" id="KW-1185">Reference proteome</keyword>
<evidence type="ECO:0000256" key="2">
    <source>
        <dbReference type="ARBA" id="ARBA00013079"/>
    </source>
</evidence>
<dbReference type="EC" id="4.2.1.84" evidence="2"/>
<comment type="caution">
    <text evidence="7">The sequence shown here is derived from an EMBL/GenBank/DDBJ whole genome shotgun (WGS) entry which is preliminary data.</text>
</comment>
<feature type="domain" description="Nitrile hydratase alpha/Thiocyanate hydrolase gamma" evidence="6">
    <location>
        <begin position="13"/>
        <end position="194"/>
    </location>
</feature>
<evidence type="ECO:0000313" key="7">
    <source>
        <dbReference type="EMBL" id="GAA4722219.1"/>
    </source>
</evidence>